<keyword evidence="2" id="KW-1185">Reference proteome</keyword>
<comment type="caution">
    <text evidence="1">The sequence shown here is derived from an EMBL/GenBank/DDBJ whole genome shotgun (WGS) entry which is preliminary data.</text>
</comment>
<dbReference type="AlphaFoldDB" id="A0A5D0HWU7"/>
<dbReference type="RefSeq" id="WP_187388312.1">
    <property type="nucleotide sequence ID" value="NZ_VSDQ01000679.1"/>
</dbReference>
<proteinExistence type="predicted"/>
<dbReference type="EMBL" id="VSDQ01000679">
    <property type="protein sequence ID" value="TYA74999.1"/>
    <property type="molecule type" value="Genomic_DNA"/>
</dbReference>
<evidence type="ECO:0000313" key="1">
    <source>
        <dbReference type="EMBL" id="TYA74999.1"/>
    </source>
</evidence>
<gene>
    <name evidence="1" type="ORF">FUA24_17005</name>
</gene>
<sequence length="401" mass="46421">MLFLILTIPLSILAQERDSLFIKNGIDNPSLLSTHHFGIFSSRINTNFKHSPTNKKKLSFNYTSGNTFHPFLEVYYPENLEIRNQFSQTIWYARNFNFVNQETTPAEYLNMVFDAVIKEFRVNFSLPLNQQQELTFRMRSYLITNGKHPFSIFTSDETIEWFHSNIAGGEDPFGRRYYGLNEVNFEYLDRNGNTLKLTNNDFFIGGIEVSHHFYPKLKINENRNVFLNFGSHLGLNTSTFNPSLDFGVSANFIKNYTFKNQNQLDIGIGANVLRKNLLTFKDDAIDLGNNLFLATFEGNIEYTKVTAKGNFHALGINYQTQTRYNKIAEADYYHLRGKWQEINGGWHNSITTLYSSLSTWSLIYSYGRPNYKLSLFAKQDFKVNNAPDFQTGINLKLPILN</sequence>
<dbReference type="Proteomes" id="UP000323930">
    <property type="component" value="Unassembled WGS sequence"/>
</dbReference>
<name>A0A5D0HWU7_9FLAO</name>
<accession>A0A5D0HWU7</accession>
<organism evidence="1 2">
    <name type="scientific">Seonamhaeicola marinus</name>
    <dbReference type="NCBI Taxonomy" id="1912246"/>
    <lineage>
        <taxon>Bacteria</taxon>
        <taxon>Pseudomonadati</taxon>
        <taxon>Bacteroidota</taxon>
        <taxon>Flavobacteriia</taxon>
        <taxon>Flavobacteriales</taxon>
        <taxon>Flavobacteriaceae</taxon>
    </lineage>
</organism>
<protein>
    <submittedName>
        <fullName evidence="1">Uncharacterized protein</fullName>
    </submittedName>
</protein>
<evidence type="ECO:0000313" key="2">
    <source>
        <dbReference type="Proteomes" id="UP000323930"/>
    </source>
</evidence>
<reference evidence="1 2" key="1">
    <citation type="submission" date="2019-08" db="EMBL/GenBank/DDBJ databases">
        <title>Seonamhaeicola sediminis sp. nov., isolated from marine sediment.</title>
        <authorList>
            <person name="Cao W.R."/>
        </authorList>
    </citation>
    <scope>NUCLEOTIDE SEQUENCE [LARGE SCALE GENOMIC DNA]</scope>
    <source>
        <strain evidence="1 2">B011</strain>
    </source>
</reference>